<dbReference type="GO" id="GO:0005829">
    <property type="term" value="C:cytosol"/>
    <property type="evidence" value="ECO:0007669"/>
    <property type="project" value="TreeGrafter"/>
</dbReference>
<dbReference type="GO" id="GO:0004745">
    <property type="term" value="F:all-trans-retinol dehydrogenase (NAD+) activity"/>
    <property type="evidence" value="ECO:0007669"/>
    <property type="project" value="TreeGrafter"/>
</dbReference>
<dbReference type="EMBL" id="JANPWB010000002">
    <property type="protein sequence ID" value="KAJ1206340.1"/>
    <property type="molecule type" value="Genomic_DNA"/>
</dbReference>
<evidence type="ECO:0000256" key="8">
    <source>
        <dbReference type="ARBA" id="ARBA00023002"/>
    </source>
</evidence>
<dbReference type="SMART" id="SM00829">
    <property type="entry name" value="PKS_ER"/>
    <property type="match status" value="1"/>
</dbReference>
<dbReference type="InterPro" id="IPR011032">
    <property type="entry name" value="GroES-like_sf"/>
</dbReference>
<keyword evidence="7" id="KW-0007">Acetylation</keyword>
<dbReference type="SUPFAM" id="SSF50129">
    <property type="entry name" value="GroES-like"/>
    <property type="match status" value="2"/>
</dbReference>
<dbReference type="SUPFAM" id="SSF51735">
    <property type="entry name" value="NAD(P)-binding Rossmann-fold domains"/>
    <property type="match status" value="1"/>
</dbReference>
<keyword evidence="4" id="KW-0963">Cytoplasm</keyword>
<proteinExistence type="inferred from homology"/>
<sequence length="376" mass="39727">METSGKIIRCKAAICWEPNKPLSIEEVEVAPPKAHEVRIKILATGVCRTDEHVIKGEISGVIYPVILGHEGTGIVESVGEGVIGIKTGDKVIPLPVPQCGVCKNCKNPKNNLCIRNDAPSFSGLMGDGTTRFTCKGKMVHNFVCTSTFTEYTVVDESAVAIVDASAPADKACLLGCGFSTGYGCAVKTAKVEPGSSCAVFGLGGVGLSAIIGCKVSGATRIIGIDNNKDKFSKAKEMGATECINPNDYTKPIHEVLRDLTDGGVDYSFECIGKADLMVTALLSCQPGHGTCVIAGMAPPGELLSFDPMIILSGRKLTGSFVGGWKLKDSIPQLVSDYMAKKFDLGGLVTHTLPFEKVNEAFELLCSGESIRTVLLF</sequence>
<gene>
    <name evidence="13" type="ORF">NDU88_001747</name>
</gene>
<dbReference type="InterPro" id="IPR036291">
    <property type="entry name" value="NAD(P)-bd_dom_sf"/>
</dbReference>
<dbReference type="Pfam" id="PF00107">
    <property type="entry name" value="ADH_zinc_N"/>
    <property type="match status" value="1"/>
</dbReference>
<evidence type="ECO:0000256" key="9">
    <source>
        <dbReference type="ARBA" id="ARBA00023027"/>
    </source>
</evidence>
<keyword evidence="9" id="KW-0520">NAD</keyword>
<evidence type="ECO:0000256" key="6">
    <source>
        <dbReference type="ARBA" id="ARBA00022833"/>
    </source>
</evidence>
<keyword evidence="5 11" id="KW-0479">Metal-binding</keyword>
<keyword evidence="14" id="KW-1185">Reference proteome</keyword>
<dbReference type="InterPro" id="IPR013149">
    <property type="entry name" value="ADH-like_C"/>
</dbReference>
<dbReference type="CDD" id="cd08299">
    <property type="entry name" value="alcohol_DH_class_I_II_IV"/>
    <property type="match status" value="1"/>
</dbReference>
<protein>
    <recommendedName>
        <fullName evidence="3">alcohol dehydrogenase</fullName>
        <ecNumber evidence="3">1.1.1.1</ecNumber>
    </recommendedName>
</protein>
<dbReference type="FunFam" id="3.40.50.720:FF:000003">
    <property type="entry name" value="S-(hydroxymethyl)glutathione dehydrogenase"/>
    <property type="match status" value="1"/>
</dbReference>
<dbReference type="EC" id="1.1.1.1" evidence="3"/>
<evidence type="ECO:0000256" key="7">
    <source>
        <dbReference type="ARBA" id="ARBA00022990"/>
    </source>
</evidence>
<evidence type="ECO:0000313" key="14">
    <source>
        <dbReference type="Proteomes" id="UP001066276"/>
    </source>
</evidence>
<evidence type="ECO:0000256" key="3">
    <source>
        <dbReference type="ARBA" id="ARBA00013190"/>
    </source>
</evidence>
<organism evidence="13 14">
    <name type="scientific">Pleurodeles waltl</name>
    <name type="common">Iberian ribbed newt</name>
    <dbReference type="NCBI Taxonomy" id="8319"/>
    <lineage>
        <taxon>Eukaryota</taxon>
        <taxon>Metazoa</taxon>
        <taxon>Chordata</taxon>
        <taxon>Craniata</taxon>
        <taxon>Vertebrata</taxon>
        <taxon>Euteleostomi</taxon>
        <taxon>Amphibia</taxon>
        <taxon>Batrachia</taxon>
        <taxon>Caudata</taxon>
        <taxon>Salamandroidea</taxon>
        <taxon>Salamandridae</taxon>
        <taxon>Pleurodelinae</taxon>
        <taxon>Pleurodeles</taxon>
    </lineage>
</organism>
<dbReference type="AlphaFoldDB" id="A0AAV7W1Y9"/>
<comment type="subcellular location">
    <subcellularLocation>
        <location evidence="2">Cytoplasm</location>
    </subcellularLocation>
</comment>
<evidence type="ECO:0000256" key="2">
    <source>
        <dbReference type="ARBA" id="ARBA00004496"/>
    </source>
</evidence>
<evidence type="ECO:0000256" key="5">
    <source>
        <dbReference type="ARBA" id="ARBA00022723"/>
    </source>
</evidence>
<dbReference type="PANTHER" id="PTHR43880">
    <property type="entry name" value="ALCOHOL DEHYDROGENASE"/>
    <property type="match status" value="1"/>
</dbReference>
<dbReference type="Pfam" id="PF08240">
    <property type="entry name" value="ADH_N"/>
    <property type="match status" value="1"/>
</dbReference>
<dbReference type="InterPro" id="IPR013154">
    <property type="entry name" value="ADH-like_N"/>
</dbReference>
<evidence type="ECO:0000313" key="13">
    <source>
        <dbReference type="EMBL" id="KAJ1206340.1"/>
    </source>
</evidence>
<dbReference type="PANTHER" id="PTHR43880:SF1">
    <property type="entry name" value="ALCOHOL DEHYDROGENASE 1A"/>
    <property type="match status" value="1"/>
</dbReference>
<evidence type="ECO:0000256" key="11">
    <source>
        <dbReference type="RuleBase" id="RU361277"/>
    </source>
</evidence>
<dbReference type="Gene3D" id="3.40.50.720">
    <property type="entry name" value="NAD(P)-binding Rossmann-like Domain"/>
    <property type="match status" value="1"/>
</dbReference>
<feature type="domain" description="Enoyl reductase (ER)" evidence="12">
    <location>
        <begin position="17"/>
        <end position="374"/>
    </location>
</feature>
<evidence type="ECO:0000259" key="12">
    <source>
        <dbReference type="SMART" id="SM00829"/>
    </source>
</evidence>
<dbReference type="Proteomes" id="UP001066276">
    <property type="component" value="Chromosome 1_2"/>
</dbReference>
<dbReference type="FunFam" id="3.90.180.10:FF:000067">
    <property type="entry name" value="alcohol dehydrogenase 1-like isoform X1"/>
    <property type="match status" value="1"/>
</dbReference>
<dbReference type="InterPro" id="IPR020843">
    <property type="entry name" value="ER"/>
</dbReference>
<reference evidence="13" key="1">
    <citation type="journal article" date="2022" name="bioRxiv">
        <title>Sequencing and chromosome-scale assembly of the giantPleurodeles waltlgenome.</title>
        <authorList>
            <person name="Brown T."/>
            <person name="Elewa A."/>
            <person name="Iarovenko S."/>
            <person name="Subramanian E."/>
            <person name="Araus A.J."/>
            <person name="Petzold A."/>
            <person name="Susuki M."/>
            <person name="Suzuki K.-i.T."/>
            <person name="Hayashi T."/>
            <person name="Toyoda A."/>
            <person name="Oliveira C."/>
            <person name="Osipova E."/>
            <person name="Leigh N.D."/>
            <person name="Simon A."/>
            <person name="Yun M.H."/>
        </authorList>
    </citation>
    <scope>NUCLEOTIDE SEQUENCE</scope>
    <source>
        <strain evidence="13">20211129_DDA</strain>
        <tissue evidence="13">Liver</tissue>
    </source>
</reference>
<evidence type="ECO:0000256" key="1">
    <source>
        <dbReference type="ARBA" id="ARBA00001947"/>
    </source>
</evidence>
<comment type="caution">
    <text evidence="13">The sequence shown here is derived from an EMBL/GenBank/DDBJ whole genome shotgun (WGS) entry which is preliminary data.</text>
</comment>
<comment type="catalytic activity">
    <reaction evidence="10">
        <text>a primary alcohol + NAD(+) = an aldehyde + NADH + H(+)</text>
        <dbReference type="Rhea" id="RHEA:10736"/>
        <dbReference type="ChEBI" id="CHEBI:15378"/>
        <dbReference type="ChEBI" id="CHEBI:15734"/>
        <dbReference type="ChEBI" id="CHEBI:17478"/>
        <dbReference type="ChEBI" id="CHEBI:57540"/>
        <dbReference type="ChEBI" id="CHEBI:57945"/>
        <dbReference type="EC" id="1.1.1.1"/>
    </reaction>
</comment>
<accession>A0AAV7W1Y9</accession>
<evidence type="ECO:0000256" key="10">
    <source>
        <dbReference type="ARBA" id="ARBA00049243"/>
    </source>
</evidence>
<dbReference type="Gene3D" id="3.90.180.10">
    <property type="entry name" value="Medium-chain alcohol dehydrogenases, catalytic domain"/>
    <property type="match status" value="1"/>
</dbReference>
<dbReference type="GO" id="GO:0042573">
    <property type="term" value="P:retinoic acid metabolic process"/>
    <property type="evidence" value="ECO:0007669"/>
    <property type="project" value="TreeGrafter"/>
</dbReference>
<dbReference type="InterPro" id="IPR002328">
    <property type="entry name" value="ADH_Zn_CS"/>
</dbReference>
<keyword evidence="8" id="KW-0560">Oxidoreductase</keyword>
<evidence type="ECO:0000256" key="4">
    <source>
        <dbReference type="ARBA" id="ARBA00022490"/>
    </source>
</evidence>
<dbReference type="GO" id="GO:0008270">
    <property type="term" value="F:zinc ion binding"/>
    <property type="evidence" value="ECO:0007669"/>
    <property type="project" value="InterPro"/>
</dbReference>
<keyword evidence="6 11" id="KW-0862">Zinc</keyword>
<dbReference type="GO" id="GO:0042572">
    <property type="term" value="P:retinol metabolic process"/>
    <property type="evidence" value="ECO:0007669"/>
    <property type="project" value="TreeGrafter"/>
</dbReference>
<comment type="cofactor">
    <cofactor evidence="1 11">
        <name>Zn(2+)</name>
        <dbReference type="ChEBI" id="CHEBI:29105"/>
    </cofactor>
</comment>
<comment type="similarity">
    <text evidence="11">Belongs to the zinc-containing alcohol dehydrogenase family.</text>
</comment>
<dbReference type="PROSITE" id="PS00059">
    <property type="entry name" value="ADH_ZINC"/>
    <property type="match status" value="1"/>
</dbReference>
<name>A0AAV7W1Y9_PLEWA</name>